<keyword evidence="3" id="KW-1185">Reference proteome</keyword>
<dbReference type="EMBL" id="FWEY01000005">
    <property type="protein sequence ID" value="SLM52277.1"/>
    <property type="molecule type" value="Genomic_DNA"/>
</dbReference>
<reference evidence="3" key="1">
    <citation type="submission" date="2016-04" db="EMBL/GenBank/DDBJ databases">
        <authorList>
            <person name="Strepis N."/>
        </authorList>
    </citation>
    <scope>NUCLEOTIDE SEQUENCE [LARGE SCALE GENOMIC DNA]</scope>
</reference>
<feature type="transmembrane region" description="Helical" evidence="1">
    <location>
        <begin position="80"/>
        <end position="101"/>
    </location>
</feature>
<keyword evidence="1" id="KW-0812">Transmembrane</keyword>
<gene>
    <name evidence="2" type="ORF">TPAS_1971</name>
</gene>
<protein>
    <recommendedName>
        <fullName evidence="4">ABC-2 transporter permease</fullName>
    </recommendedName>
</protein>
<dbReference type="Pfam" id="PF13346">
    <property type="entry name" value="ABC2_membrane_5"/>
    <property type="match status" value="1"/>
</dbReference>
<proteinExistence type="predicted"/>
<evidence type="ECO:0000313" key="2">
    <source>
        <dbReference type="EMBL" id="SLM52277.1"/>
    </source>
</evidence>
<feature type="transmembrane region" description="Helical" evidence="1">
    <location>
        <begin position="16"/>
        <end position="33"/>
    </location>
</feature>
<dbReference type="STRING" id="43064.SAMN04488086_11452"/>
<accession>A0A1W1IGY1</accession>
<evidence type="ECO:0000313" key="3">
    <source>
        <dbReference type="Proteomes" id="UP000195985"/>
    </source>
</evidence>
<dbReference type="InterPro" id="IPR025699">
    <property type="entry name" value="ABC2_memb-like"/>
</dbReference>
<organism evidence="2 3">
    <name type="scientific">Trichococcus pasteurii</name>
    <dbReference type="NCBI Taxonomy" id="43064"/>
    <lineage>
        <taxon>Bacteria</taxon>
        <taxon>Bacillati</taxon>
        <taxon>Bacillota</taxon>
        <taxon>Bacilli</taxon>
        <taxon>Lactobacillales</taxon>
        <taxon>Carnobacteriaceae</taxon>
        <taxon>Trichococcus</taxon>
    </lineage>
</organism>
<feature type="transmembrane region" description="Helical" evidence="1">
    <location>
        <begin position="143"/>
        <end position="159"/>
    </location>
</feature>
<evidence type="ECO:0000256" key="1">
    <source>
        <dbReference type="SAM" id="Phobius"/>
    </source>
</evidence>
<dbReference type="AlphaFoldDB" id="A0A1W1IGY1"/>
<name>A0A1W1IGY1_9LACT</name>
<dbReference type="Proteomes" id="UP000195985">
    <property type="component" value="Unassembled WGS sequence"/>
</dbReference>
<feature type="transmembrane region" description="Helical" evidence="1">
    <location>
        <begin position="179"/>
        <end position="202"/>
    </location>
</feature>
<sequence>MLKIVKKDILISRKNLLLVSAYIVLVPVLFYLTKDDKQMYLPFYTSLFPIAFFLNRNCYQEDNVNIRQFIRTLGVSQKKFMLAKYLITLAIIVFATATTAIEQQLLYGSFSPFILSIAFFVTAMYAGVFLFLFYVFDYSYSQFTLYVIMGVLLIGIALSKFNSSLFSDLYVQLDQLHPAIIFALSLVLYSLIFFISTVNKILYSYHANKG</sequence>
<keyword evidence="1" id="KW-0472">Membrane</keyword>
<dbReference type="RefSeq" id="WP_177208639.1">
    <property type="nucleotide sequence ID" value="NZ_FONM01000014.1"/>
</dbReference>
<evidence type="ECO:0008006" key="4">
    <source>
        <dbReference type="Google" id="ProtNLM"/>
    </source>
</evidence>
<keyword evidence="1" id="KW-1133">Transmembrane helix</keyword>
<feature type="transmembrane region" description="Helical" evidence="1">
    <location>
        <begin position="39"/>
        <end position="59"/>
    </location>
</feature>
<feature type="transmembrane region" description="Helical" evidence="1">
    <location>
        <begin position="113"/>
        <end position="136"/>
    </location>
</feature>